<reference evidence="1 2" key="1">
    <citation type="journal article" date="2019" name="Nat. Microbiol.">
        <title>Mediterranean grassland soil C-N compound turnover is dependent on rainfall and depth, and is mediated by genomically divergent microorganisms.</title>
        <authorList>
            <person name="Diamond S."/>
            <person name="Andeer P.F."/>
            <person name="Li Z."/>
            <person name="Crits-Christoph A."/>
            <person name="Burstein D."/>
            <person name="Anantharaman K."/>
            <person name="Lane K.R."/>
            <person name="Thomas B.C."/>
            <person name="Pan C."/>
            <person name="Northen T.R."/>
            <person name="Banfield J.F."/>
        </authorList>
    </citation>
    <scope>NUCLEOTIDE SEQUENCE [LARGE SCALE GENOMIC DNA]</scope>
    <source>
        <strain evidence="1">WS_3</strain>
    </source>
</reference>
<accession>A0A538SA85</accession>
<dbReference type="Proteomes" id="UP000320184">
    <property type="component" value="Unassembled WGS sequence"/>
</dbReference>
<dbReference type="EMBL" id="VBOT01000147">
    <property type="protein sequence ID" value="TMQ48290.1"/>
    <property type="molecule type" value="Genomic_DNA"/>
</dbReference>
<dbReference type="PANTHER" id="PTHR38436:SF1">
    <property type="entry name" value="ESTER CYCLASE"/>
    <property type="match status" value="1"/>
</dbReference>
<dbReference type="Pfam" id="PF07366">
    <property type="entry name" value="SnoaL"/>
    <property type="match status" value="1"/>
</dbReference>
<sequence>MATQDLTQIAREIVTTYSSGDWTAFKNLMTPDAVYDEIGTQRKIQGPDAIASALQGWKKAMTDSGGTVNKAFASGDVVTLEITWQGTHNGAFTGPTGTIPPSGKRQTTRAAMIVQFQGNKIREMHHYFDMVAFLSQIGAMPTGART</sequence>
<gene>
    <name evidence="1" type="ORF">E6K73_12330</name>
</gene>
<organism evidence="1 2">
    <name type="scientific">Eiseniibacteriota bacterium</name>
    <dbReference type="NCBI Taxonomy" id="2212470"/>
    <lineage>
        <taxon>Bacteria</taxon>
        <taxon>Candidatus Eiseniibacteriota</taxon>
    </lineage>
</organism>
<dbReference type="GO" id="GO:0030638">
    <property type="term" value="P:polyketide metabolic process"/>
    <property type="evidence" value="ECO:0007669"/>
    <property type="project" value="InterPro"/>
</dbReference>
<dbReference type="InterPro" id="IPR009959">
    <property type="entry name" value="Cyclase_SnoaL-like"/>
</dbReference>
<dbReference type="InterPro" id="IPR032710">
    <property type="entry name" value="NTF2-like_dom_sf"/>
</dbReference>
<evidence type="ECO:0000313" key="2">
    <source>
        <dbReference type="Proteomes" id="UP000320184"/>
    </source>
</evidence>
<comment type="caution">
    <text evidence="1">The sequence shown here is derived from an EMBL/GenBank/DDBJ whole genome shotgun (WGS) entry which is preliminary data.</text>
</comment>
<protein>
    <submittedName>
        <fullName evidence="1">Ester cyclase</fullName>
    </submittedName>
</protein>
<evidence type="ECO:0000313" key="1">
    <source>
        <dbReference type="EMBL" id="TMQ48290.1"/>
    </source>
</evidence>
<dbReference type="SUPFAM" id="SSF54427">
    <property type="entry name" value="NTF2-like"/>
    <property type="match status" value="1"/>
</dbReference>
<dbReference type="PANTHER" id="PTHR38436">
    <property type="entry name" value="POLYKETIDE CYCLASE SNOAL-LIKE DOMAIN"/>
    <property type="match status" value="1"/>
</dbReference>
<dbReference type="AlphaFoldDB" id="A0A538SA85"/>
<proteinExistence type="predicted"/>
<dbReference type="Gene3D" id="3.10.450.50">
    <property type="match status" value="1"/>
</dbReference>
<name>A0A538SA85_UNCEI</name>